<dbReference type="InterPro" id="IPR011010">
    <property type="entry name" value="DNA_brk_join_enz"/>
</dbReference>
<dbReference type="Gene3D" id="1.10.443.10">
    <property type="entry name" value="Intergrase catalytic core"/>
    <property type="match status" value="1"/>
</dbReference>
<gene>
    <name evidence="8" type="ORF">FX155_08085</name>
</gene>
<evidence type="ECO:0000259" key="7">
    <source>
        <dbReference type="PROSITE" id="PS51900"/>
    </source>
</evidence>
<evidence type="ECO:0000256" key="4">
    <source>
        <dbReference type="ARBA" id="ARBA00023172"/>
    </source>
</evidence>
<organism evidence="8 9">
    <name type="scientific">Acidaminococcus fermentans</name>
    <dbReference type="NCBI Taxonomy" id="905"/>
    <lineage>
        <taxon>Bacteria</taxon>
        <taxon>Bacillati</taxon>
        <taxon>Bacillota</taxon>
        <taxon>Negativicutes</taxon>
        <taxon>Acidaminococcales</taxon>
        <taxon>Acidaminococcaceae</taxon>
        <taxon>Acidaminococcus</taxon>
    </lineage>
</organism>
<keyword evidence="3 5" id="KW-0238">DNA-binding</keyword>
<dbReference type="Pfam" id="PF00589">
    <property type="entry name" value="Phage_integrase"/>
    <property type="match status" value="1"/>
</dbReference>
<evidence type="ECO:0000313" key="8">
    <source>
        <dbReference type="EMBL" id="MSS82551.1"/>
    </source>
</evidence>
<dbReference type="AlphaFoldDB" id="A0A6N7VZI0"/>
<evidence type="ECO:0000256" key="2">
    <source>
        <dbReference type="ARBA" id="ARBA00022908"/>
    </source>
</evidence>
<dbReference type="GO" id="GO:0015074">
    <property type="term" value="P:DNA integration"/>
    <property type="evidence" value="ECO:0007669"/>
    <property type="project" value="UniProtKB-KW"/>
</dbReference>
<dbReference type="Proteomes" id="UP000441455">
    <property type="component" value="Unassembled WGS sequence"/>
</dbReference>
<proteinExistence type="inferred from homology"/>
<dbReference type="EMBL" id="VULN01000011">
    <property type="protein sequence ID" value="MSS82551.1"/>
    <property type="molecule type" value="Genomic_DNA"/>
</dbReference>
<accession>A0A6N7VZI0</accession>
<sequence>MRKTKREENQMELSVQESLNVFYRHCISSNLAVSTIDNYRRSLLPYMLFLTQEEHIETINKTTPDSVLKYLEYLRKRNLAGVTIADKYMVLKVFYNFLTEWEYIAENPMKHIRKPKYQKKHARTFSTQEVLEILKSFDKNTFIGYRNYMLMCLLFSTGMRKTEAMKLSVTDIHIHEGFLVVQHGKGDKSREIPLGVSLRRILKRYLRERETVLQEYGAFTPRLLITYYGTPLGNGGIDTVFKYLKEHLKGLGIPEKRLSAHTWRHTFAKTFLLNGGDLFTLQKILGHEDVSTTRIYVEYTNKEMKVQNEKYNPLDNHQWQYC</sequence>
<feature type="domain" description="Core-binding (CB)" evidence="7">
    <location>
        <begin position="13"/>
        <end position="99"/>
    </location>
</feature>
<protein>
    <submittedName>
        <fullName evidence="8">Tyrosine-type recombinase/integrase</fullName>
    </submittedName>
</protein>
<dbReference type="InterPro" id="IPR013762">
    <property type="entry name" value="Integrase-like_cat_sf"/>
</dbReference>
<reference evidence="8 9" key="1">
    <citation type="submission" date="2019-08" db="EMBL/GenBank/DDBJ databases">
        <title>In-depth cultivation of the pig gut microbiome towards novel bacterial diversity and tailored functional studies.</title>
        <authorList>
            <person name="Wylensek D."/>
            <person name="Hitch T.C.A."/>
            <person name="Clavel T."/>
        </authorList>
    </citation>
    <scope>NUCLEOTIDE SEQUENCE [LARGE SCALE GENOMIC DNA]</scope>
    <source>
        <strain evidence="8 9">WCA-389-WT-5B</strain>
    </source>
</reference>
<dbReference type="Pfam" id="PF02899">
    <property type="entry name" value="Phage_int_SAM_1"/>
    <property type="match status" value="1"/>
</dbReference>
<keyword evidence="4" id="KW-0233">DNA recombination</keyword>
<dbReference type="GO" id="GO:0003677">
    <property type="term" value="F:DNA binding"/>
    <property type="evidence" value="ECO:0007669"/>
    <property type="project" value="UniProtKB-UniRule"/>
</dbReference>
<dbReference type="PANTHER" id="PTHR30349">
    <property type="entry name" value="PHAGE INTEGRASE-RELATED"/>
    <property type="match status" value="1"/>
</dbReference>
<evidence type="ECO:0000313" key="9">
    <source>
        <dbReference type="Proteomes" id="UP000441455"/>
    </source>
</evidence>
<dbReference type="InterPro" id="IPR004107">
    <property type="entry name" value="Integrase_SAM-like_N"/>
</dbReference>
<dbReference type="InterPro" id="IPR050090">
    <property type="entry name" value="Tyrosine_recombinase_XerCD"/>
</dbReference>
<dbReference type="OrthoDB" id="9785687at2"/>
<dbReference type="InterPro" id="IPR044068">
    <property type="entry name" value="CB"/>
</dbReference>
<dbReference type="SUPFAM" id="SSF56349">
    <property type="entry name" value="DNA breaking-rejoining enzymes"/>
    <property type="match status" value="1"/>
</dbReference>
<comment type="caution">
    <text evidence="8">The sequence shown here is derived from an EMBL/GenBank/DDBJ whole genome shotgun (WGS) entry which is preliminary data.</text>
</comment>
<dbReference type="Gene3D" id="1.10.150.130">
    <property type="match status" value="1"/>
</dbReference>
<dbReference type="PROSITE" id="PS51900">
    <property type="entry name" value="CB"/>
    <property type="match status" value="1"/>
</dbReference>
<dbReference type="GO" id="GO:0006310">
    <property type="term" value="P:DNA recombination"/>
    <property type="evidence" value="ECO:0007669"/>
    <property type="project" value="UniProtKB-KW"/>
</dbReference>
<evidence type="ECO:0000256" key="3">
    <source>
        <dbReference type="ARBA" id="ARBA00023125"/>
    </source>
</evidence>
<feature type="domain" description="Tyr recombinase" evidence="6">
    <location>
        <begin position="120"/>
        <end position="309"/>
    </location>
</feature>
<evidence type="ECO:0000259" key="6">
    <source>
        <dbReference type="PROSITE" id="PS51898"/>
    </source>
</evidence>
<keyword evidence="2" id="KW-0229">DNA integration</keyword>
<comment type="similarity">
    <text evidence="1">Belongs to the 'phage' integrase family.</text>
</comment>
<dbReference type="PANTHER" id="PTHR30349:SF41">
    <property type="entry name" value="INTEGRASE_RECOMBINASE PROTEIN MJ0367-RELATED"/>
    <property type="match status" value="1"/>
</dbReference>
<name>A0A6N7VZI0_ACIFE</name>
<dbReference type="PROSITE" id="PS51898">
    <property type="entry name" value="TYR_RECOMBINASE"/>
    <property type="match status" value="1"/>
</dbReference>
<dbReference type="InterPro" id="IPR010998">
    <property type="entry name" value="Integrase_recombinase_N"/>
</dbReference>
<evidence type="ECO:0000256" key="5">
    <source>
        <dbReference type="PROSITE-ProRule" id="PRU01248"/>
    </source>
</evidence>
<dbReference type="InterPro" id="IPR002104">
    <property type="entry name" value="Integrase_catalytic"/>
</dbReference>
<dbReference type="RefSeq" id="WP_154488382.1">
    <property type="nucleotide sequence ID" value="NZ_VULN01000011.1"/>
</dbReference>
<evidence type="ECO:0000256" key="1">
    <source>
        <dbReference type="ARBA" id="ARBA00008857"/>
    </source>
</evidence>